<dbReference type="EMBL" id="VSRR010003296">
    <property type="protein sequence ID" value="MPC35517.1"/>
    <property type="molecule type" value="Genomic_DNA"/>
</dbReference>
<evidence type="ECO:0000313" key="2">
    <source>
        <dbReference type="EMBL" id="MPC35517.1"/>
    </source>
</evidence>
<evidence type="ECO:0000313" key="3">
    <source>
        <dbReference type="Proteomes" id="UP000324222"/>
    </source>
</evidence>
<dbReference type="AlphaFoldDB" id="A0A5B7EQI0"/>
<proteinExistence type="predicted"/>
<gene>
    <name evidence="2" type="ORF">E2C01_028943</name>
</gene>
<name>A0A5B7EQI0_PORTR</name>
<keyword evidence="3" id="KW-1185">Reference proteome</keyword>
<accession>A0A5B7EQI0</accession>
<reference evidence="2 3" key="1">
    <citation type="submission" date="2019-05" db="EMBL/GenBank/DDBJ databases">
        <title>Another draft genome of Portunus trituberculatus and its Hox gene families provides insights of decapod evolution.</title>
        <authorList>
            <person name="Jeong J.-H."/>
            <person name="Song I."/>
            <person name="Kim S."/>
            <person name="Choi T."/>
            <person name="Kim D."/>
            <person name="Ryu S."/>
            <person name="Kim W."/>
        </authorList>
    </citation>
    <scope>NUCLEOTIDE SEQUENCE [LARGE SCALE GENOMIC DNA]</scope>
    <source>
        <tissue evidence="2">Muscle</tissue>
    </source>
</reference>
<organism evidence="2 3">
    <name type="scientific">Portunus trituberculatus</name>
    <name type="common">Swimming crab</name>
    <name type="synonym">Neptunus trituberculatus</name>
    <dbReference type="NCBI Taxonomy" id="210409"/>
    <lineage>
        <taxon>Eukaryota</taxon>
        <taxon>Metazoa</taxon>
        <taxon>Ecdysozoa</taxon>
        <taxon>Arthropoda</taxon>
        <taxon>Crustacea</taxon>
        <taxon>Multicrustacea</taxon>
        <taxon>Malacostraca</taxon>
        <taxon>Eumalacostraca</taxon>
        <taxon>Eucarida</taxon>
        <taxon>Decapoda</taxon>
        <taxon>Pleocyemata</taxon>
        <taxon>Brachyura</taxon>
        <taxon>Eubrachyura</taxon>
        <taxon>Portunoidea</taxon>
        <taxon>Portunidae</taxon>
        <taxon>Portuninae</taxon>
        <taxon>Portunus</taxon>
    </lineage>
</organism>
<comment type="caution">
    <text evidence="2">The sequence shown here is derived from an EMBL/GenBank/DDBJ whole genome shotgun (WGS) entry which is preliminary data.</text>
</comment>
<dbReference type="Proteomes" id="UP000324222">
    <property type="component" value="Unassembled WGS sequence"/>
</dbReference>
<sequence length="59" mass="6654">MMLQPEELFPEAQRRKDMSPVKDTERLLRGSVKASGDDSSESVHRVQSEIHGGFMTPPQ</sequence>
<feature type="compositionally biased region" description="Basic and acidic residues" evidence="1">
    <location>
        <begin position="12"/>
        <end position="28"/>
    </location>
</feature>
<evidence type="ECO:0000256" key="1">
    <source>
        <dbReference type="SAM" id="MobiDB-lite"/>
    </source>
</evidence>
<protein>
    <submittedName>
        <fullName evidence="2">Uncharacterized protein</fullName>
    </submittedName>
</protein>
<feature type="region of interest" description="Disordered" evidence="1">
    <location>
        <begin position="1"/>
        <end position="59"/>
    </location>
</feature>